<evidence type="ECO:0000256" key="4">
    <source>
        <dbReference type="ARBA" id="ARBA00022679"/>
    </source>
</evidence>
<dbReference type="RefSeq" id="WP_145862059.1">
    <property type="nucleotide sequence ID" value="NZ_RPFW01000011.1"/>
</dbReference>
<proteinExistence type="predicted"/>
<keyword evidence="6 14" id="KW-0418">Kinase</keyword>
<evidence type="ECO:0000259" key="12">
    <source>
        <dbReference type="Pfam" id="PF07730"/>
    </source>
</evidence>
<dbReference type="PANTHER" id="PTHR24421">
    <property type="entry name" value="NITRATE/NITRITE SENSOR PROTEIN NARX-RELATED"/>
    <property type="match status" value="1"/>
</dbReference>
<dbReference type="SUPFAM" id="SSF55874">
    <property type="entry name" value="ATPase domain of HSP90 chaperone/DNA topoisomerase II/histidine kinase"/>
    <property type="match status" value="1"/>
</dbReference>
<keyword evidence="9" id="KW-0175">Coiled coil</keyword>
<dbReference type="AlphaFoldDB" id="A0A6P2BLY2"/>
<evidence type="ECO:0000256" key="2">
    <source>
        <dbReference type="ARBA" id="ARBA00012438"/>
    </source>
</evidence>
<protein>
    <recommendedName>
        <fullName evidence="2">histidine kinase</fullName>
        <ecNumber evidence="2">2.7.13.3</ecNumber>
    </recommendedName>
</protein>
<dbReference type="Pfam" id="PF07730">
    <property type="entry name" value="HisKA_3"/>
    <property type="match status" value="1"/>
</dbReference>
<dbReference type="InterPro" id="IPR025828">
    <property type="entry name" value="Put_sensor_dom"/>
</dbReference>
<dbReference type="CDD" id="cd16917">
    <property type="entry name" value="HATPase_UhpB-NarQ-NarX-like"/>
    <property type="match status" value="1"/>
</dbReference>
<evidence type="ECO:0000256" key="5">
    <source>
        <dbReference type="ARBA" id="ARBA00022741"/>
    </source>
</evidence>
<dbReference type="GO" id="GO:0000155">
    <property type="term" value="F:phosphorelay sensor kinase activity"/>
    <property type="evidence" value="ECO:0007669"/>
    <property type="project" value="InterPro"/>
</dbReference>
<organism evidence="14 15">
    <name type="scientific">Trebonia kvetii</name>
    <dbReference type="NCBI Taxonomy" id="2480626"/>
    <lineage>
        <taxon>Bacteria</taxon>
        <taxon>Bacillati</taxon>
        <taxon>Actinomycetota</taxon>
        <taxon>Actinomycetes</taxon>
        <taxon>Streptosporangiales</taxon>
        <taxon>Treboniaceae</taxon>
        <taxon>Trebonia</taxon>
    </lineage>
</organism>
<keyword evidence="15" id="KW-1185">Reference proteome</keyword>
<evidence type="ECO:0000256" key="6">
    <source>
        <dbReference type="ARBA" id="ARBA00022777"/>
    </source>
</evidence>
<evidence type="ECO:0000256" key="9">
    <source>
        <dbReference type="SAM" id="Coils"/>
    </source>
</evidence>
<dbReference type="PANTHER" id="PTHR24421:SF10">
    <property type="entry name" value="NITRATE_NITRITE SENSOR PROTEIN NARQ"/>
    <property type="match status" value="1"/>
</dbReference>
<evidence type="ECO:0000256" key="1">
    <source>
        <dbReference type="ARBA" id="ARBA00000085"/>
    </source>
</evidence>
<sequence length="443" mass="47413">METTVDVPHPAPGRPHAPRVPWSPRAWGQAVRLAGGIVVQVIPWLLLTLIVAWGTSASHGQWRYRGWLLFVLLLALVTLLLIPALTRVHRHRLRTAGIFIPPQPRRPDQLTPRGIVATLRSQPLWRQVAYHLLAGPLLGIAAAIALALWLGGLLSATVYLYGWGLRPGSVFRRATYPTDGINAQHLGHIPAGVFLTAAGIIALAVAPAVTAAVAELDARVGRSLLGPSRAEELAHRVEHLTQTRAGAVDAADAERRRLERDLHDGTQQRLVSLAMNLGMARTQAATAEQAQQAIADAHDEAKAALAELRDLIRGLHPAVLEDRGLDAALSGVIARTPIPVRLTVDMTRRPAPVVEAVAYFVVSEGLTNIVRHAQASQAEVIVQRAGDRLHVIITDDGVGGADPARGTGLDGLRKRAESVDGTFDISSPPGGPTLLTVDLPCVR</sequence>
<comment type="caution">
    <text evidence="14">The sequence shown here is derived from an EMBL/GenBank/DDBJ whole genome shotgun (WGS) entry which is preliminary data.</text>
</comment>
<feature type="domain" description="Histidine kinase/HSP90-like ATPase" evidence="11">
    <location>
        <begin position="359"/>
        <end position="440"/>
    </location>
</feature>
<evidence type="ECO:0000313" key="15">
    <source>
        <dbReference type="Proteomes" id="UP000460272"/>
    </source>
</evidence>
<keyword evidence="8" id="KW-0902">Two-component regulatory system</keyword>
<keyword evidence="10" id="KW-1133">Transmembrane helix</keyword>
<feature type="coiled-coil region" evidence="9">
    <location>
        <begin position="248"/>
        <end position="307"/>
    </location>
</feature>
<dbReference type="Gene3D" id="3.30.565.10">
    <property type="entry name" value="Histidine kinase-like ATPase, C-terminal domain"/>
    <property type="match status" value="1"/>
</dbReference>
<dbReference type="GO" id="GO:0046983">
    <property type="term" value="F:protein dimerization activity"/>
    <property type="evidence" value="ECO:0007669"/>
    <property type="project" value="InterPro"/>
</dbReference>
<name>A0A6P2BLY2_9ACTN</name>
<feature type="domain" description="Putative sensor" evidence="13">
    <location>
        <begin position="72"/>
        <end position="225"/>
    </location>
</feature>
<accession>A0A6P2BLY2</accession>
<dbReference type="InterPro" id="IPR036890">
    <property type="entry name" value="HATPase_C_sf"/>
</dbReference>
<evidence type="ECO:0000259" key="13">
    <source>
        <dbReference type="Pfam" id="PF13796"/>
    </source>
</evidence>
<evidence type="ECO:0000256" key="3">
    <source>
        <dbReference type="ARBA" id="ARBA00022553"/>
    </source>
</evidence>
<evidence type="ECO:0000256" key="10">
    <source>
        <dbReference type="SAM" id="Phobius"/>
    </source>
</evidence>
<evidence type="ECO:0000256" key="8">
    <source>
        <dbReference type="ARBA" id="ARBA00023012"/>
    </source>
</evidence>
<dbReference type="Gene3D" id="1.20.5.1930">
    <property type="match status" value="1"/>
</dbReference>
<keyword evidence="5" id="KW-0547">Nucleotide-binding</keyword>
<gene>
    <name evidence="14" type="ORF">EAS64_40680</name>
</gene>
<evidence type="ECO:0000256" key="7">
    <source>
        <dbReference type="ARBA" id="ARBA00022840"/>
    </source>
</evidence>
<reference evidence="14 15" key="1">
    <citation type="submission" date="2018-11" db="EMBL/GenBank/DDBJ databases">
        <title>Trebonia kvetii gen.nov., sp.nov., a novel acidophilic actinobacterium, and proposal of the new actinobacterial family Treboniaceae fam. nov.</title>
        <authorList>
            <person name="Rapoport D."/>
            <person name="Sagova-Mareckova M."/>
            <person name="Sedlacek I."/>
            <person name="Provaznik J."/>
            <person name="Kralova S."/>
            <person name="Pavlinic D."/>
            <person name="Benes V."/>
            <person name="Kopecky J."/>
        </authorList>
    </citation>
    <scope>NUCLEOTIDE SEQUENCE [LARGE SCALE GENOMIC DNA]</scope>
    <source>
        <strain evidence="14 15">15Tr583</strain>
    </source>
</reference>
<keyword evidence="10" id="KW-0472">Membrane</keyword>
<dbReference type="EMBL" id="RPFW01000011">
    <property type="protein sequence ID" value="TVY99951.1"/>
    <property type="molecule type" value="Genomic_DNA"/>
</dbReference>
<feature type="transmembrane region" description="Helical" evidence="10">
    <location>
        <begin position="128"/>
        <end position="161"/>
    </location>
</feature>
<keyword evidence="4" id="KW-0808">Transferase</keyword>
<comment type="catalytic activity">
    <reaction evidence="1">
        <text>ATP + protein L-histidine = ADP + protein N-phospho-L-histidine.</text>
        <dbReference type="EC" id="2.7.13.3"/>
    </reaction>
</comment>
<dbReference type="InterPro" id="IPR003594">
    <property type="entry name" value="HATPase_dom"/>
</dbReference>
<dbReference type="Pfam" id="PF02518">
    <property type="entry name" value="HATPase_c"/>
    <property type="match status" value="1"/>
</dbReference>
<dbReference type="GO" id="GO:0016020">
    <property type="term" value="C:membrane"/>
    <property type="evidence" value="ECO:0007669"/>
    <property type="project" value="InterPro"/>
</dbReference>
<dbReference type="Proteomes" id="UP000460272">
    <property type="component" value="Unassembled WGS sequence"/>
</dbReference>
<feature type="transmembrane region" description="Helical" evidence="10">
    <location>
        <begin position="33"/>
        <end position="54"/>
    </location>
</feature>
<feature type="domain" description="Signal transduction histidine kinase subgroup 3 dimerisation and phosphoacceptor" evidence="12">
    <location>
        <begin position="254"/>
        <end position="320"/>
    </location>
</feature>
<dbReference type="InterPro" id="IPR011712">
    <property type="entry name" value="Sig_transdc_His_kin_sub3_dim/P"/>
</dbReference>
<feature type="transmembrane region" description="Helical" evidence="10">
    <location>
        <begin position="66"/>
        <end position="85"/>
    </location>
</feature>
<dbReference type="GO" id="GO:0005524">
    <property type="term" value="F:ATP binding"/>
    <property type="evidence" value="ECO:0007669"/>
    <property type="project" value="UniProtKB-KW"/>
</dbReference>
<dbReference type="EC" id="2.7.13.3" evidence="2"/>
<keyword evidence="3" id="KW-0597">Phosphoprotein</keyword>
<dbReference type="InterPro" id="IPR050482">
    <property type="entry name" value="Sensor_HK_TwoCompSys"/>
</dbReference>
<evidence type="ECO:0000259" key="11">
    <source>
        <dbReference type="Pfam" id="PF02518"/>
    </source>
</evidence>
<dbReference type="OrthoDB" id="5241729at2"/>
<keyword evidence="10" id="KW-0812">Transmembrane</keyword>
<evidence type="ECO:0000313" key="14">
    <source>
        <dbReference type="EMBL" id="TVY99951.1"/>
    </source>
</evidence>
<keyword evidence="7" id="KW-0067">ATP-binding</keyword>
<feature type="transmembrane region" description="Helical" evidence="10">
    <location>
        <begin position="193"/>
        <end position="214"/>
    </location>
</feature>
<dbReference type="Pfam" id="PF13796">
    <property type="entry name" value="Sensor"/>
    <property type="match status" value="1"/>
</dbReference>